<dbReference type="PROSITE" id="PS50178">
    <property type="entry name" value="ZF_FYVE"/>
    <property type="match status" value="1"/>
</dbReference>
<accession>A0A913ZK47</accession>
<feature type="compositionally biased region" description="Polar residues" evidence="10">
    <location>
        <begin position="197"/>
        <end position="206"/>
    </location>
</feature>
<dbReference type="RefSeq" id="XP_038051704.1">
    <property type="nucleotide sequence ID" value="XM_038195776.1"/>
</dbReference>
<evidence type="ECO:0000256" key="4">
    <source>
        <dbReference type="ARBA" id="ARBA00022771"/>
    </source>
</evidence>
<evidence type="ECO:0000259" key="14">
    <source>
        <dbReference type="PROSITE" id="PS50916"/>
    </source>
</evidence>
<dbReference type="GO" id="GO:0048167">
    <property type="term" value="P:regulation of synaptic plasticity"/>
    <property type="evidence" value="ECO:0007669"/>
    <property type="project" value="TreeGrafter"/>
</dbReference>
<evidence type="ECO:0000256" key="8">
    <source>
        <dbReference type="ARBA" id="ARBA00034103"/>
    </source>
</evidence>
<dbReference type="PROSITE" id="PS50916">
    <property type="entry name" value="RABBD"/>
    <property type="match status" value="1"/>
</dbReference>
<evidence type="ECO:0000313" key="16">
    <source>
        <dbReference type="Proteomes" id="UP000887568"/>
    </source>
</evidence>
<dbReference type="InterPro" id="IPR001478">
    <property type="entry name" value="PDZ"/>
</dbReference>
<dbReference type="SUPFAM" id="SSF49562">
    <property type="entry name" value="C2 domain (Calcium/lipid-binding domain, CaLB)"/>
    <property type="match status" value="2"/>
</dbReference>
<dbReference type="FunFam" id="2.60.40.150:FF:000001">
    <property type="entry name" value="Regulating synaptic membrane exocytosis 3, isoform CRA_a"/>
    <property type="match status" value="1"/>
</dbReference>
<dbReference type="PROSITE" id="PS50106">
    <property type="entry name" value="PDZ"/>
    <property type="match status" value="1"/>
</dbReference>
<feature type="compositionally biased region" description="Low complexity" evidence="10">
    <location>
        <begin position="1572"/>
        <end position="1605"/>
    </location>
</feature>
<feature type="compositionally biased region" description="Basic and acidic residues" evidence="10">
    <location>
        <begin position="711"/>
        <end position="735"/>
    </location>
</feature>
<feature type="compositionally biased region" description="Basic and acidic residues" evidence="10">
    <location>
        <begin position="281"/>
        <end position="298"/>
    </location>
</feature>
<feature type="compositionally biased region" description="Polar residues" evidence="10">
    <location>
        <begin position="1130"/>
        <end position="1154"/>
    </location>
</feature>
<reference evidence="15" key="1">
    <citation type="submission" date="2022-11" db="UniProtKB">
        <authorList>
            <consortium name="EnsemblMetazoa"/>
        </authorList>
    </citation>
    <scope>IDENTIFICATION</scope>
</reference>
<dbReference type="GeneID" id="119724638"/>
<dbReference type="GO" id="GO:0042734">
    <property type="term" value="C:presynaptic membrane"/>
    <property type="evidence" value="ECO:0007669"/>
    <property type="project" value="TreeGrafter"/>
</dbReference>
<feature type="compositionally biased region" description="Basic and acidic residues" evidence="10">
    <location>
        <begin position="1433"/>
        <end position="1460"/>
    </location>
</feature>
<dbReference type="GO" id="GO:0031267">
    <property type="term" value="F:small GTPase binding"/>
    <property type="evidence" value="ECO:0007669"/>
    <property type="project" value="InterPro"/>
</dbReference>
<dbReference type="CDD" id="cd04028">
    <property type="entry name" value="C2B_RIM1alpha"/>
    <property type="match status" value="1"/>
</dbReference>
<feature type="region of interest" description="Disordered" evidence="10">
    <location>
        <begin position="225"/>
        <end position="580"/>
    </location>
</feature>
<evidence type="ECO:0000256" key="10">
    <source>
        <dbReference type="SAM" id="MobiDB-lite"/>
    </source>
</evidence>
<feature type="compositionally biased region" description="Low complexity" evidence="10">
    <location>
        <begin position="19"/>
        <end position="35"/>
    </location>
</feature>
<feature type="region of interest" description="Disordered" evidence="10">
    <location>
        <begin position="1180"/>
        <end position="1516"/>
    </location>
</feature>
<feature type="compositionally biased region" description="Basic and acidic residues" evidence="10">
    <location>
        <begin position="452"/>
        <end position="551"/>
    </location>
</feature>
<dbReference type="GO" id="GO:0042391">
    <property type="term" value="P:regulation of membrane potential"/>
    <property type="evidence" value="ECO:0007669"/>
    <property type="project" value="TreeGrafter"/>
</dbReference>
<feature type="domain" description="RabBD" evidence="14">
    <location>
        <begin position="36"/>
        <end position="176"/>
    </location>
</feature>
<dbReference type="Pfam" id="PF00168">
    <property type="entry name" value="C2"/>
    <property type="match status" value="2"/>
</dbReference>
<evidence type="ECO:0000259" key="12">
    <source>
        <dbReference type="PROSITE" id="PS50106"/>
    </source>
</evidence>
<dbReference type="GO" id="GO:0008270">
    <property type="term" value="F:zinc ion binding"/>
    <property type="evidence" value="ECO:0007669"/>
    <property type="project" value="UniProtKB-KW"/>
</dbReference>
<dbReference type="InterPro" id="IPR054386">
    <property type="entry name" value="RIM_Znf"/>
</dbReference>
<keyword evidence="5" id="KW-0221">Differentiation</keyword>
<dbReference type="InterPro" id="IPR010911">
    <property type="entry name" value="Rab_BD"/>
</dbReference>
<feature type="domain" description="PDZ" evidence="12">
    <location>
        <begin position="807"/>
        <end position="902"/>
    </location>
</feature>
<feature type="compositionally biased region" description="Basic and acidic residues" evidence="10">
    <location>
        <begin position="38"/>
        <end position="48"/>
    </location>
</feature>
<dbReference type="CDD" id="cd06714">
    <property type="entry name" value="PDZ_RIM-like"/>
    <property type="match status" value="1"/>
</dbReference>
<dbReference type="GO" id="GO:0030154">
    <property type="term" value="P:cell differentiation"/>
    <property type="evidence" value="ECO:0007669"/>
    <property type="project" value="UniProtKB-KW"/>
</dbReference>
<feature type="compositionally biased region" description="Basic and acidic residues" evidence="10">
    <location>
        <begin position="434"/>
        <end position="443"/>
    </location>
</feature>
<feature type="region of interest" description="Disordered" evidence="10">
    <location>
        <begin position="171"/>
        <end position="213"/>
    </location>
</feature>
<evidence type="ECO:0000256" key="3">
    <source>
        <dbReference type="ARBA" id="ARBA00022737"/>
    </source>
</evidence>
<dbReference type="Pfam" id="PF22601">
    <property type="entry name" value="RIM2a_ZnF"/>
    <property type="match status" value="1"/>
</dbReference>
<dbReference type="SMART" id="SM00228">
    <property type="entry name" value="PDZ"/>
    <property type="match status" value="1"/>
</dbReference>
<evidence type="ECO:0000256" key="2">
    <source>
        <dbReference type="ARBA" id="ARBA00022723"/>
    </source>
</evidence>
<feature type="compositionally biased region" description="Polar residues" evidence="10">
    <location>
        <begin position="179"/>
        <end position="190"/>
    </location>
</feature>
<dbReference type="GO" id="GO:0048791">
    <property type="term" value="P:calcium ion-regulated exocytosis of neurotransmitter"/>
    <property type="evidence" value="ECO:0007669"/>
    <property type="project" value="TreeGrafter"/>
</dbReference>
<keyword evidence="6" id="KW-0862">Zinc</keyword>
<dbReference type="PANTHER" id="PTHR12157:SF21">
    <property type="entry name" value="RAB3 INTERACTING MOLECULE, ISOFORM F"/>
    <property type="match status" value="1"/>
</dbReference>
<evidence type="ECO:0000256" key="5">
    <source>
        <dbReference type="ARBA" id="ARBA00022782"/>
    </source>
</evidence>
<dbReference type="FunFam" id="3.30.40.10:FF:000044">
    <property type="entry name" value="Regulating synaptic membrane exocytosis protein 2"/>
    <property type="match status" value="1"/>
</dbReference>
<keyword evidence="4 9" id="KW-0863">Zinc-finger</keyword>
<feature type="compositionally biased region" description="Basic and acidic residues" evidence="10">
    <location>
        <begin position="1298"/>
        <end position="1406"/>
    </location>
</feature>
<dbReference type="Gene3D" id="2.60.40.150">
    <property type="entry name" value="C2 domain"/>
    <property type="match status" value="2"/>
</dbReference>
<dbReference type="SUPFAM" id="SSF50156">
    <property type="entry name" value="PDZ domain-like"/>
    <property type="match status" value="1"/>
</dbReference>
<dbReference type="PANTHER" id="PTHR12157">
    <property type="entry name" value="REGULATING SYNAPTIC MEMBRANE EXOCYTOSIS PROTEIN"/>
    <property type="match status" value="1"/>
</dbReference>
<feature type="domain" description="FYVE-type" evidence="13">
    <location>
        <begin position="96"/>
        <end position="164"/>
    </location>
</feature>
<dbReference type="InterPro" id="IPR036034">
    <property type="entry name" value="PDZ_sf"/>
</dbReference>
<feature type="compositionally biased region" description="Low complexity" evidence="10">
    <location>
        <begin position="1547"/>
        <end position="1557"/>
    </location>
</feature>
<feature type="compositionally biased region" description="Polar residues" evidence="10">
    <location>
        <begin position="612"/>
        <end position="626"/>
    </location>
</feature>
<organism evidence="15 16">
    <name type="scientific">Patiria miniata</name>
    <name type="common">Bat star</name>
    <name type="synonym">Asterina miniata</name>
    <dbReference type="NCBI Taxonomy" id="46514"/>
    <lineage>
        <taxon>Eukaryota</taxon>
        <taxon>Metazoa</taxon>
        <taxon>Echinodermata</taxon>
        <taxon>Eleutherozoa</taxon>
        <taxon>Asterozoa</taxon>
        <taxon>Asteroidea</taxon>
        <taxon>Valvatacea</taxon>
        <taxon>Valvatida</taxon>
        <taxon>Asterinidae</taxon>
        <taxon>Patiria</taxon>
    </lineage>
</organism>
<dbReference type="GO" id="GO:0006886">
    <property type="term" value="P:intracellular protein transport"/>
    <property type="evidence" value="ECO:0007669"/>
    <property type="project" value="InterPro"/>
</dbReference>
<feature type="region of interest" description="Disordered" evidence="10">
    <location>
        <begin position="1542"/>
        <end position="1625"/>
    </location>
</feature>
<feature type="compositionally biased region" description="Polar residues" evidence="10">
    <location>
        <begin position="1467"/>
        <end position="1479"/>
    </location>
</feature>
<evidence type="ECO:0000313" key="15">
    <source>
        <dbReference type="EnsemblMetazoa" id="XP_038051704.1"/>
    </source>
</evidence>
<keyword evidence="3" id="KW-0677">Repeat</keyword>
<feature type="compositionally biased region" description="Basic residues" evidence="10">
    <location>
        <begin position="652"/>
        <end position="664"/>
    </location>
</feature>
<keyword evidence="2" id="KW-0479">Metal-binding</keyword>
<evidence type="ECO:0000256" key="1">
    <source>
        <dbReference type="ARBA" id="ARBA00022553"/>
    </source>
</evidence>
<feature type="compositionally biased region" description="Basic and acidic residues" evidence="10">
    <location>
        <begin position="310"/>
        <end position="426"/>
    </location>
</feature>
<protein>
    <recommendedName>
        <fullName evidence="17">Regulating synaptic membrane exocytosis protein 2</fullName>
    </recommendedName>
</protein>
<feature type="domain" description="C2" evidence="11">
    <location>
        <begin position="1789"/>
        <end position="1907"/>
    </location>
</feature>
<dbReference type="SUPFAM" id="SSF57903">
    <property type="entry name" value="FYVE/PHD zinc finger"/>
    <property type="match status" value="1"/>
</dbReference>
<evidence type="ECO:0008006" key="17">
    <source>
        <dbReference type="Google" id="ProtNLM"/>
    </source>
</evidence>
<evidence type="ECO:0000259" key="11">
    <source>
        <dbReference type="PROSITE" id="PS50004"/>
    </source>
</evidence>
<name>A0A913ZK47_PATMI</name>
<dbReference type="Proteomes" id="UP000887568">
    <property type="component" value="Unplaced"/>
</dbReference>
<keyword evidence="7" id="KW-0770">Synapse</keyword>
<evidence type="ECO:0000256" key="7">
    <source>
        <dbReference type="ARBA" id="ARBA00023018"/>
    </source>
</evidence>
<dbReference type="InterPro" id="IPR039032">
    <property type="entry name" value="Rim-like"/>
</dbReference>
<comment type="subcellular location">
    <subcellularLocation>
        <location evidence="8">Synapse</location>
    </subcellularLocation>
</comment>
<feature type="compositionally biased region" description="Polar residues" evidence="10">
    <location>
        <begin position="1"/>
        <end position="12"/>
    </location>
</feature>
<feature type="compositionally biased region" description="Basic and acidic residues" evidence="10">
    <location>
        <begin position="1225"/>
        <end position="1234"/>
    </location>
</feature>
<dbReference type="Gene3D" id="3.30.40.10">
    <property type="entry name" value="Zinc/RING finger domain, C3HC4 (zinc finger)"/>
    <property type="match status" value="1"/>
</dbReference>
<evidence type="ECO:0000256" key="9">
    <source>
        <dbReference type="PROSITE-ProRule" id="PRU00091"/>
    </source>
</evidence>
<dbReference type="InterPro" id="IPR017455">
    <property type="entry name" value="Znf_FYVE-rel"/>
</dbReference>
<dbReference type="GO" id="GO:0048788">
    <property type="term" value="C:cytoskeleton of presynaptic active zone"/>
    <property type="evidence" value="ECO:0007669"/>
    <property type="project" value="TreeGrafter"/>
</dbReference>
<dbReference type="InterPro" id="IPR035892">
    <property type="entry name" value="C2_domain_sf"/>
</dbReference>
<dbReference type="CDD" id="cd04031">
    <property type="entry name" value="C2A_RIM1alpha"/>
    <property type="match status" value="1"/>
</dbReference>
<dbReference type="GO" id="GO:0050806">
    <property type="term" value="P:positive regulation of synaptic transmission"/>
    <property type="evidence" value="ECO:0007669"/>
    <property type="project" value="TreeGrafter"/>
</dbReference>
<feature type="region of interest" description="Disordered" evidence="10">
    <location>
        <begin position="596"/>
        <end position="788"/>
    </location>
</feature>
<feature type="compositionally biased region" description="Polar residues" evidence="10">
    <location>
        <begin position="246"/>
        <end position="258"/>
    </location>
</feature>
<dbReference type="OrthoDB" id="420032at2759"/>
<evidence type="ECO:0000259" key="13">
    <source>
        <dbReference type="PROSITE" id="PS50178"/>
    </source>
</evidence>
<dbReference type="SMART" id="SM00239">
    <property type="entry name" value="C2"/>
    <property type="match status" value="2"/>
</dbReference>
<feature type="compositionally biased region" description="Acidic residues" evidence="10">
    <location>
        <begin position="682"/>
        <end position="692"/>
    </location>
</feature>
<dbReference type="Pfam" id="PF00595">
    <property type="entry name" value="PDZ"/>
    <property type="match status" value="1"/>
</dbReference>
<dbReference type="FunFam" id="2.30.42.10:FF:000003">
    <property type="entry name" value="Regulating synaptic membrane exocytosis protein 1, putative"/>
    <property type="match status" value="1"/>
</dbReference>
<dbReference type="FunFam" id="2.60.40.150:FF:000003">
    <property type="entry name" value="Regulating synaptic membrane exocytosis protein 2"/>
    <property type="match status" value="1"/>
</dbReference>
<evidence type="ECO:0000256" key="6">
    <source>
        <dbReference type="ARBA" id="ARBA00022833"/>
    </source>
</evidence>
<feature type="domain" description="C2" evidence="11">
    <location>
        <begin position="980"/>
        <end position="1104"/>
    </location>
</feature>
<feature type="region of interest" description="Disordered" evidence="10">
    <location>
        <begin position="1122"/>
        <end position="1162"/>
    </location>
</feature>
<dbReference type="EnsemblMetazoa" id="XM_038195776.1">
    <property type="protein sequence ID" value="XP_038051704.1"/>
    <property type="gene ID" value="LOC119724638"/>
</dbReference>
<proteinExistence type="predicted"/>
<feature type="region of interest" description="Disordered" evidence="10">
    <location>
        <begin position="909"/>
        <end position="977"/>
    </location>
</feature>
<dbReference type="InterPro" id="IPR000008">
    <property type="entry name" value="C2_dom"/>
</dbReference>
<keyword evidence="16" id="KW-1185">Reference proteome</keyword>
<feature type="region of interest" description="Disordered" evidence="10">
    <location>
        <begin position="1"/>
        <end position="48"/>
    </location>
</feature>
<feature type="compositionally biased region" description="Basic and acidic residues" evidence="10">
    <location>
        <begin position="1194"/>
        <end position="1204"/>
    </location>
</feature>
<dbReference type="OMA" id="FPLHHEC"/>
<keyword evidence="1" id="KW-0597">Phosphoprotein</keyword>
<dbReference type="Gene3D" id="2.30.42.10">
    <property type="match status" value="1"/>
</dbReference>
<dbReference type="InterPro" id="IPR013083">
    <property type="entry name" value="Znf_RING/FYVE/PHD"/>
</dbReference>
<dbReference type="GO" id="GO:0044325">
    <property type="term" value="F:transmembrane transporter binding"/>
    <property type="evidence" value="ECO:0007669"/>
    <property type="project" value="TreeGrafter"/>
</dbReference>
<dbReference type="InterPro" id="IPR011011">
    <property type="entry name" value="Znf_FYVE_PHD"/>
</dbReference>
<dbReference type="PROSITE" id="PS50004">
    <property type="entry name" value="C2"/>
    <property type="match status" value="2"/>
</dbReference>
<sequence>MMATPQKKSMQTLGGKPGGAAQAPPAAKPASPALPELDLSHLSEEERRQIQAVLDRQKQEEEKEAKLIRALKDDLDRVQQTTQAVATETKAKGTPAQNGAVCQICHKTKFADGVGHSCSYCNLKSCARCGGRVTLRSNKPPEKTPSSVRPKVLWVCKLCRKKQEFLTKTGQWYHGRQGKPQSLDITNAAQTPDGGSKPQTPQSAKDGQQPQQQIIKPQTEQILHSAKPSNNNNKENLGAVQPARPRSTTPHSQLTRQLSKNEESESPHPQTNSKPVHRTHSREPGKRSGHDERTHNVRNDPNYDPSSDGHFQDRRRESRYSMRDRTPDRDRSTSSERTTMTERHGRDPAKYAGREREREHFPEQDPRRFKNQDHVRDHGRYPDHERERDRDRFSHGYESPDRHGYAEERYYAGDHERGRNYMKEPLVRQVSGRTLDRQRRMYGDDPPSPQYPHERYVEHAGSDRERRDIDQREIDRREVDHREISDRREMDRRDVPERREGVGAQMEPREFERHPSERRVSRARRERDRSPGDSKRTSPRNEERYSEEYRRGVPTQYPQEPLPTKRPGSSPRHSITVEDVDAQRERLLLAESYGAAGRLPELGQKQHLDPSSAATKTNKQEALTRNNKADSMIRADSLSSDQSECVRPPPPKPHKTKGSRKRRQFSLSSSEEEIRSTPEYTSCEEGEIESESVSERGSGELEIGTSGGNSSKDKSMHGSRALERGDPAEHHHSESELAISAAKKKIVRFGRGEGRSMEEDPEWSEPQIKDSGVDTGSSTTLNEEHSLASKHPVTWTPVLDNNRLIGHMILKKSQGDNAAPQDSSAILGLKVKGGKLKEAGKLGAFISRVKRGSIADTVGQLRAGDEVLSWNGHNLQGKDVNEVYTVIFESKSEPQVELYVARPMGEMDQTTREKIAQQFRSHRPDSITKRSSQSSSGYESTTKHKEEEEIPPQVRHKRPSVTITSPGSPGMTRRNGSPLVHGELQMKLWYDNTNYQIGVTILSIQGLQPREKTGDLRNPYIKMYLLPDRSDDSKRRTKTLHKTLNPKWNQTFLYGPFKRSEFKGHTLEVTVWDFEHYGAKEFMGEVMVNLEAAPLDDEPHMYSLRSHNKQVPLPLASPVPARHQMKHMQRNSSGETGSREQLSSPPSGGQITDSEFSDWDDGIGVVTGSSVVGVGDGASVSSLGSSCSPPPASEDDRPLNDQDYPRSPTAQRRSGIVVPPQQEELSSHTRERRGSATTLAVPERASRSRPRSPSPTRRERMSTEPADMYSKHQDAPSQFARYRDDTDGQSRQSPTARTPRDRERKGRDHDRDPRSRDLRERDLRDQDPREHDPRDRDLRDRDLRDHDPRNHEPRDRDQREFRDPPPRDLDLRNNHSRGRREPHEQELLDREMRDPRELRDSRDPRERTHRALSPPAGYDYDRMGGRRSRSPSRRADLQHGDPHRRTQSENRGEMDFERQYRSHTRGAMTSNIDTSSLPNSPVHGGRGSPVSTPSTPRKHRQLPQVPAHLKSDKGTAEIEERARQMKMKMKINQYKQAATANTLSPHGTAASSSSGGTPILDAPPRPRRKQSPDNISIKSSDSNMSSTSDVSAITQASTASAFSTQSERRPTRKLRSYTMHLDCPPSRRESAFAEKLQATAPVKKPLNRSNSSADMYTYDRNEGSISDSAADVNIQEGKKRRASIGYKMASLVGLSKKSNSTSNLAGKKPRSSIVRSEEVGLAAEMRNRLQKQASRESTDGSVCSFSSDSSSQLWLPGNFRMGPEGQFDGFLEGLGPAQLVGRQVLGSPCLGDIQIGLEDKRGKLEVEIIRARGLMSKSISKMLPAPYVKVYLMEGKRCVGKKKTKIARRTLDPLYQQVLQFEEDYHNKILQITVWADYGRMERKVFMGVAQIMLDDLDLSHPSIGYYKLFNTSSISELHGHRASISSLEGSMTSLASAK</sequence>